<dbReference type="PANTHER" id="PTHR43877:SF2">
    <property type="entry name" value="AMINOALKYLPHOSPHONATE N-ACETYLTRANSFERASE-RELATED"/>
    <property type="match status" value="1"/>
</dbReference>
<dbReference type="PROSITE" id="PS51186">
    <property type="entry name" value="GNAT"/>
    <property type="match status" value="1"/>
</dbReference>
<evidence type="ECO:0000259" key="3">
    <source>
        <dbReference type="PROSITE" id="PS51186"/>
    </source>
</evidence>
<gene>
    <name evidence="4" type="ORF">D0Z07_1132</name>
</gene>
<reference evidence="4" key="1">
    <citation type="submission" date="2019-07" db="EMBL/GenBank/DDBJ databases">
        <title>Hyphodiscus hymeniophilus genome sequencing and assembly.</title>
        <authorList>
            <person name="Kramer G."/>
            <person name="Nodwell J."/>
        </authorList>
    </citation>
    <scope>NUCLEOTIDE SEQUENCE</scope>
    <source>
        <strain evidence="4">ATCC 34498</strain>
    </source>
</reference>
<dbReference type="CDD" id="cd04301">
    <property type="entry name" value="NAT_SF"/>
    <property type="match status" value="1"/>
</dbReference>
<keyword evidence="2" id="KW-0012">Acyltransferase</keyword>
<evidence type="ECO:0000256" key="2">
    <source>
        <dbReference type="ARBA" id="ARBA00023315"/>
    </source>
</evidence>
<protein>
    <submittedName>
        <fullName evidence="4">Spermidine N(1)-acetyltransferase</fullName>
    </submittedName>
</protein>
<organism evidence="4 5">
    <name type="scientific">Hyphodiscus hymeniophilus</name>
    <dbReference type="NCBI Taxonomy" id="353542"/>
    <lineage>
        <taxon>Eukaryota</taxon>
        <taxon>Fungi</taxon>
        <taxon>Dikarya</taxon>
        <taxon>Ascomycota</taxon>
        <taxon>Pezizomycotina</taxon>
        <taxon>Leotiomycetes</taxon>
        <taxon>Helotiales</taxon>
        <taxon>Hyphodiscaceae</taxon>
        <taxon>Hyphodiscus</taxon>
    </lineage>
</organism>
<dbReference type="OrthoDB" id="9975416at2759"/>
<comment type="caution">
    <text evidence="4">The sequence shown here is derived from an EMBL/GenBank/DDBJ whole genome shotgun (WGS) entry which is preliminary data.</text>
</comment>
<proteinExistence type="predicted"/>
<name>A0A9P7B093_9HELO</name>
<sequence>MTHPNVTSPKLETKIRPANSQDVEAIASIGSKTFTSSFGWSLPAADLQSYLESAYSLSSIDKDLRNPLIDIIVACPSDSPEKVIGFVQLTQGTVEPSVAGFERPIELQRLYVDEDHFGSGVGRSLWKGVERIARERGFKTMWLGVWEENFKAQKVYEKFGFKKVGSHDFVMGTCVQTDWILIKSL</sequence>
<dbReference type="InterPro" id="IPR000182">
    <property type="entry name" value="GNAT_dom"/>
</dbReference>
<feature type="domain" description="N-acetyltransferase" evidence="3">
    <location>
        <begin position="13"/>
        <end position="185"/>
    </location>
</feature>
<dbReference type="Proteomes" id="UP000785200">
    <property type="component" value="Unassembled WGS sequence"/>
</dbReference>
<evidence type="ECO:0000313" key="4">
    <source>
        <dbReference type="EMBL" id="KAG0651915.1"/>
    </source>
</evidence>
<dbReference type="EMBL" id="VNKQ01000003">
    <property type="protein sequence ID" value="KAG0651915.1"/>
    <property type="molecule type" value="Genomic_DNA"/>
</dbReference>
<dbReference type="Pfam" id="PF00583">
    <property type="entry name" value="Acetyltransf_1"/>
    <property type="match status" value="1"/>
</dbReference>
<dbReference type="SUPFAM" id="SSF55729">
    <property type="entry name" value="Acyl-CoA N-acyltransferases (Nat)"/>
    <property type="match status" value="1"/>
</dbReference>
<dbReference type="GO" id="GO:0016747">
    <property type="term" value="F:acyltransferase activity, transferring groups other than amino-acyl groups"/>
    <property type="evidence" value="ECO:0007669"/>
    <property type="project" value="InterPro"/>
</dbReference>
<dbReference type="PANTHER" id="PTHR43877">
    <property type="entry name" value="AMINOALKYLPHOSPHONATE N-ACETYLTRANSFERASE-RELATED-RELATED"/>
    <property type="match status" value="1"/>
</dbReference>
<keyword evidence="5" id="KW-1185">Reference proteome</keyword>
<dbReference type="InterPro" id="IPR050832">
    <property type="entry name" value="Bact_Acetyltransf"/>
</dbReference>
<dbReference type="Gene3D" id="3.40.630.30">
    <property type="match status" value="1"/>
</dbReference>
<keyword evidence="1" id="KW-0808">Transferase</keyword>
<evidence type="ECO:0000313" key="5">
    <source>
        <dbReference type="Proteomes" id="UP000785200"/>
    </source>
</evidence>
<dbReference type="InterPro" id="IPR016181">
    <property type="entry name" value="Acyl_CoA_acyltransferase"/>
</dbReference>
<dbReference type="AlphaFoldDB" id="A0A9P7B093"/>
<accession>A0A9P7B093</accession>
<evidence type="ECO:0000256" key="1">
    <source>
        <dbReference type="ARBA" id="ARBA00022679"/>
    </source>
</evidence>